<protein>
    <submittedName>
        <fullName evidence="1">Uncharacterized protein</fullName>
    </submittedName>
</protein>
<reference evidence="1 2" key="1">
    <citation type="submission" date="2019-04" db="EMBL/GenBank/DDBJ databases">
        <title>An improved genome assembly and genetic linkage map for asparagus bean, Vigna unguiculata ssp. sesquipedialis.</title>
        <authorList>
            <person name="Xia Q."/>
            <person name="Zhang R."/>
            <person name="Dong Y."/>
        </authorList>
    </citation>
    <scope>NUCLEOTIDE SEQUENCE [LARGE SCALE GENOMIC DNA]</scope>
    <source>
        <tissue evidence="1">Leaf</tissue>
    </source>
</reference>
<keyword evidence="2" id="KW-1185">Reference proteome</keyword>
<accession>A0A4D6M0W9</accession>
<organism evidence="1 2">
    <name type="scientific">Vigna unguiculata</name>
    <name type="common">Cowpea</name>
    <dbReference type="NCBI Taxonomy" id="3917"/>
    <lineage>
        <taxon>Eukaryota</taxon>
        <taxon>Viridiplantae</taxon>
        <taxon>Streptophyta</taxon>
        <taxon>Embryophyta</taxon>
        <taxon>Tracheophyta</taxon>
        <taxon>Spermatophyta</taxon>
        <taxon>Magnoliopsida</taxon>
        <taxon>eudicotyledons</taxon>
        <taxon>Gunneridae</taxon>
        <taxon>Pentapetalae</taxon>
        <taxon>rosids</taxon>
        <taxon>fabids</taxon>
        <taxon>Fabales</taxon>
        <taxon>Fabaceae</taxon>
        <taxon>Papilionoideae</taxon>
        <taxon>50 kb inversion clade</taxon>
        <taxon>NPAAA clade</taxon>
        <taxon>indigoferoid/millettioid clade</taxon>
        <taxon>Phaseoleae</taxon>
        <taxon>Vigna</taxon>
    </lineage>
</organism>
<dbReference type="EMBL" id="CP039349">
    <property type="protein sequence ID" value="QCD94735.1"/>
    <property type="molecule type" value="Genomic_DNA"/>
</dbReference>
<evidence type="ECO:0000313" key="1">
    <source>
        <dbReference type="EMBL" id="QCD94735.1"/>
    </source>
</evidence>
<sequence>MERKNEPLPTIRGGGDFTHFHLAVLHGRTEMAWHLFPKTKHIFEELGWTTLFFLSINYGLYEVGISCRVSPGCGCQTPRYKDTPILKLVKRMWEIVVSLDEQMMMDTLSEPSQVIFIDVKVRRYREKFAFWKEYGESIGFRYVASGGGKIQKPSSPKAYKKGYMENLLRKL</sequence>
<name>A0A4D6M0W9_VIGUN</name>
<dbReference type="Proteomes" id="UP000501690">
    <property type="component" value="Linkage Group LG5"/>
</dbReference>
<gene>
    <name evidence="1" type="ORF">DEO72_LG5g2820</name>
</gene>
<dbReference type="AlphaFoldDB" id="A0A4D6M0W9"/>
<proteinExistence type="predicted"/>
<evidence type="ECO:0000313" key="2">
    <source>
        <dbReference type="Proteomes" id="UP000501690"/>
    </source>
</evidence>